<gene>
    <name evidence="2" type="ORF">ORQ98_25315</name>
</gene>
<evidence type="ECO:0000256" key="1">
    <source>
        <dbReference type="ARBA" id="ARBA00010333"/>
    </source>
</evidence>
<dbReference type="PANTHER" id="PTHR35936:SF25">
    <property type="entry name" value="ABC TRANSPORTER SUBSTRATE-BINDING PROTEIN"/>
    <property type="match status" value="1"/>
</dbReference>
<dbReference type="RefSeq" id="WP_274691598.1">
    <property type="nucleotide sequence ID" value="NZ_JAPMOU010000058.1"/>
</dbReference>
<comment type="caution">
    <text evidence="2">The sequence shown here is derived from an EMBL/GenBank/DDBJ whole genome shotgun (WGS) entry which is preliminary data.</text>
</comment>
<evidence type="ECO:0000313" key="2">
    <source>
        <dbReference type="EMBL" id="MDE1465289.1"/>
    </source>
</evidence>
<dbReference type="PANTHER" id="PTHR35936">
    <property type="entry name" value="MEMBRANE-BOUND LYTIC MUREIN TRANSGLYCOSYLASE F"/>
    <property type="match status" value="1"/>
</dbReference>
<protein>
    <submittedName>
        <fullName evidence="2">Transporter substrate-binding domain-containing protein</fullName>
    </submittedName>
</protein>
<dbReference type="SUPFAM" id="SSF53850">
    <property type="entry name" value="Periplasmic binding protein-like II"/>
    <property type="match status" value="1"/>
</dbReference>
<dbReference type="Proteomes" id="UP001528823">
    <property type="component" value="Unassembled WGS sequence"/>
</dbReference>
<organism evidence="2 3">
    <name type="scientific">Spartinivicinus poritis</name>
    <dbReference type="NCBI Taxonomy" id="2994640"/>
    <lineage>
        <taxon>Bacteria</taxon>
        <taxon>Pseudomonadati</taxon>
        <taxon>Pseudomonadota</taxon>
        <taxon>Gammaproteobacteria</taxon>
        <taxon>Oceanospirillales</taxon>
        <taxon>Zooshikellaceae</taxon>
        <taxon>Spartinivicinus</taxon>
    </lineage>
</organism>
<sequence length="261" mass="30101">MIAIFPLTKVAVFLLALLVCCPALLSAEELKQIKIANGEWQPYTSSKMKNYGVVTHIVTEAFKLEGVKVVYDWLPWKRAYQSVVDGSLDASPGWIQTEKRMVDVYYSDPIFENKLVFFHLKNLSFNWSKFTDLNKMKIGATLGYNYGAEFQEAEANKIIDVVRVKKDEQNYGLILNKRVQLFPISLDAGYYQMRKYLKPDQADLITHHPKAIDETRLYRLIVSKKNPHANIIIIKFNKGLHQLKILGLYDQYIAELREGGY</sequence>
<name>A0ABT5UFY8_9GAMM</name>
<accession>A0ABT5UFY8</accession>
<keyword evidence="3" id="KW-1185">Reference proteome</keyword>
<reference evidence="2 3" key="1">
    <citation type="submission" date="2022-11" db="EMBL/GenBank/DDBJ databases">
        <title>Spartinivicinus poritis sp. nov., isolated from scleractinian coral Porites lutea.</title>
        <authorList>
            <person name="Zhang G."/>
            <person name="Cai L."/>
            <person name="Wei Q."/>
        </authorList>
    </citation>
    <scope>NUCLEOTIDE SEQUENCE [LARGE SCALE GENOMIC DNA]</scope>
    <source>
        <strain evidence="2 3">A2-2</strain>
    </source>
</reference>
<dbReference type="Gene3D" id="3.40.190.10">
    <property type="entry name" value="Periplasmic binding protein-like II"/>
    <property type="match status" value="2"/>
</dbReference>
<dbReference type="EMBL" id="JAPMOU010000058">
    <property type="protein sequence ID" value="MDE1465289.1"/>
    <property type="molecule type" value="Genomic_DNA"/>
</dbReference>
<evidence type="ECO:0000313" key="3">
    <source>
        <dbReference type="Proteomes" id="UP001528823"/>
    </source>
</evidence>
<proteinExistence type="inferred from homology"/>
<comment type="similarity">
    <text evidence="1">Belongs to the bacterial solute-binding protein 3 family.</text>
</comment>